<protein>
    <recommendedName>
        <fullName evidence="5">Pentacotripeptide-repeat region of PRORP domain-containing protein</fullName>
    </recommendedName>
</protein>
<dbReference type="InterPro" id="IPR046960">
    <property type="entry name" value="PPR_At4g14850-like_plant"/>
</dbReference>
<keyword evidence="1" id="KW-0677">Repeat</keyword>
<feature type="repeat" description="PPR" evidence="2">
    <location>
        <begin position="712"/>
        <end position="746"/>
    </location>
</feature>
<dbReference type="FunFam" id="1.25.40.10:FF:000285">
    <property type="entry name" value="Pentatricopeptide repeat-containing protein, chloroplastic"/>
    <property type="match status" value="1"/>
</dbReference>
<feature type="repeat" description="PPR" evidence="2">
    <location>
        <begin position="308"/>
        <end position="342"/>
    </location>
</feature>
<organism evidence="3 4">
    <name type="scientific">Lactuca virosa</name>
    <dbReference type="NCBI Taxonomy" id="75947"/>
    <lineage>
        <taxon>Eukaryota</taxon>
        <taxon>Viridiplantae</taxon>
        <taxon>Streptophyta</taxon>
        <taxon>Embryophyta</taxon>
        <taxon>Tracheophyta</taxon>
        <taxon>Spermatophyta</taxon>
        <taxon>Magnoliopsida</taxon>
        <taxon>eudicotyledons</taxon>
        <taxon>Gunneridae</taxon>
        <taxon>Pentapetalae</taxon>
        <taxon>asterids</taxon>
        <taxon>campanulids</taxon>
        <taxon>Asterales</taxon>
        <taxon>Asteraceae</taxon>
        <taxon>Cichorioideae</taxon>
        <taxon>Cichorieae</taxon>
        <taxon>Lactucinae</taxon>
        <taxon>Lactuca</taxon>
    </lineage>
</organism>
<dbReference type="InterPro" id="IPR002885">
    <property type="entry name" value="PPR_rpt"/>
</dbReference>
<dbReference type="AlphaFoldDB" id="A0AAU9NL81"/>
<reference evidence="3 4" key="1">
    <citation type="submission" date="2022-01" db="EMBL/GenBank/DDBJ databases">
        <authorList>
            <person name="Xiong W."/>
            <person name="Schranz E."/>
        </authorList>
    </citation>
    <scope>NUCLEOTIDE SEQUENCE [LARGE SCALE GENOMIC DNA]</scope>
</reference>
<keyword evidence="4" id="KW-1185">Reference proteome</keyword>
<evidence type="ECO:0000256" key="1">
    <source>
        <dbReference type="ARBA" id="ARBA00022737"/>
    </source>
</evidence>
<evidence type="ECO:0000313" key="4">
    <source>
        <dbReference type="Proteomes" id="UP001157418"/>
    </source>
</evidence>
<feature type="repeat" description="PPR" evidence="2">
    <location>
        <begin position="409"/>
        <end position="439"/>
    </location>
</feature>
<feature type="repeat" description="PPR" evidence="2">
    <location>
        <begin position="611"/>
        <end position="645"/>
    </location>
</feature>
<dbReference type="GO" id="GO:0009451">
    <property type="term" value="P:RNA modification"/>
    <property type="evidence" value="ECO:0007669"/>
    <property type="project" value="InterPro"/>
</dbReference>
<accession>A0AAU9NL81</accession>
<dbReference type="Proteomes" id="UP001157418">
    <property type="component" value="Unassembled WGS sequence"/>
</dbReference>
<feature type="repeat" description="PPR" evidence="2">
    <location>
        <begin position="747"/>
        <end position="782"/>
    </location>
</feature>
<evidence type="ECO:0008006" key="5">
    <source>
        <dbReference type="Google" id="ProtNLM"/>
    </source>
</evidence>
<dbReference type="NCBIfam" id="TIGR00756">
    <property type="entry name" value="PPR"/>
    <property type="match status" value="7"/>
</dbReference>
<gene>
    <name evidence="3" type="ORF">LVIROSA_LOCUS24792</name>
</gene>
<evidence type="ECO:0000256" key="2">
    <source>
        <dbReference type="PROSITE-ProRule" id="PRU00708"/>
    </source>
</evidence>
<dbReference type="FunFam" id="1.25.40.10:FF:000682">
    <property type="entry name" value="Pentatricopeptide repeat-containing protein At3g16610"/>
    <property type="match status" value="1"/>
</dbReference>
<dbReference type="Gene3D" id="1.25.40.10">
    <property type="entry name" value="Tetratricopeptide repeat domain"/>
    <property type="match status" value="8"/>
</dbReference>
<dbReference type="Pfam" id="PF01535">
    <property type="entry name" value="PPR"/>
    <property type="match status" value="9"/>
</dbReference>
<dbReference type="SUPFAM" id="SSF48452">
    <property type="entry name" value="TPR-like"/>
    <property type="match status" value="1"/>
</dbReference>
<dbReference type="PANTHER" id="PTHR24015:SF1832">
    <property type="entry name" value="OS03G0241800 PROTEIN"/>
    <property type="match status" value="1"/>
</dbReference>
<dbReference type="GO" id="GO:0003729">
    <property type="term" value="F:mRNA binding"/>
    <property type="evidence" value="ECO:0007669"/>
    <property type="project" value="UniProtKB-ARBA"/>
</dbReference>
<dbReference type="Pfam" id="PF13041">
    <property type="entry name" value="PPR_2"/>
    <property type="match status" value="3"/>
</dbReference>
<feature type="repeat" description="PPR" evidence="2">
    <location>
        <begin position="142"/>
        <end position="176"/>
    </location>
</feature>
<evidence type="ECO:0000313" key="3">
    <source>
        <dbReference type="EMBL" id="CAH1438538.1"/>
    </source>
</evidence>
<proteinExistence type="predicted"/>
<dbReference type="InterPro" id="IPR046848">
    <property type="entry name" value="E_motif"/>
</dbReference>
<dbReference type="PROSITE" id="PS51375">
    <property type="entry name" value="PPR"/>
    <property type="match status" value="7"/>
</dbReference>
<name>A0AAU9NL81_9ASTR</name>
<sequence length="899" mass="100948">MKRSHLLNAFNHNQQLRRPLDFLSRTLSTFPSQLPSNNCNHHHHLITLISIRKTLKHIFQIHTQLIVSGFTQDNFTNSRLIESYTLFKKINLARLVFNVTPNPSAVLWNSMIKAHIRSMQHQEAIVMYNKMTNNDSFEVQPDKYTYTFVLKACTQLLDIEKGISLHEEIIKKGLESDVFIGTGLIDMYCKCGHLVHAREVFDKIPKKDIVVWNAMVSGLSQSTDFTQAIEIFQSMQLRDGVEPNSVTLLNLFPAIHKFSSVRFCKCIHGYVIKRKFPNTVMNGLIDVYSKCKRTDIAFQIFNLMQEPDDVSWGTLMAGFSHNGCHYEVLELFDQMKNNHLNINIVSVVSALSAAGETKDLEKGKIIHECVKKNKFDYDIRVSTPLITMYAKCGELKKAQDLFSNLSGKDMVAWSAVIAAFTQSGYHEEALSLFRDMQFDFKPSMVTIVGVLPACGELSSKKLGKSLHSYTIKHNIDSDTSIETSLVAMYAKCDDFNSAITVFERMLHKEVVAWNALINRYAQIGETDLAVTMFCRLQSSSDLHPDSGTMVGVVLVAAFLGDINLGSNIHGLVMKYGFESDCHVNNALIDMYAKSQSLVSAELLFCMTKIKDGVLWNVMIGAYLRHGYLQESILTFRQMKSEGFKPSVVTFVSILPVVSSLAAIKEGASLHADIIRTGFLSHTPVMNSLIDMYSKCGRVDYSEIVFDEIKNKDTVSWNVMLAGYAINGHGDLAFGFFLFMENNNVEIDPVSFLSVLSGCRHAGLVEEGKKVFCSMKEKHGIEPKLEHYACMVDLLGRAGLFDETLGLIKSMPMEADAGVWGGLLGACQMHCNVKVAELALENLVKLEPRNQAHYVVLSGIYAESGRWGDARNLRMKMIEMGIKKTPGCSWVNENQVQFNQ</sequence>
<dbReference type="PANTHER" id="PTHR24015">
    <property type="entry name" value="OS07G0578800 PROTEIN-RELATED"/>
    <property type="match status" value="1"/>
</dbReference>
<feature type="repeat" description="PPR" evidence="2">
    <location>
        <begin position="208"/>
        <end position="243"/>
    </location>
</feature>
<dbReference type="InterPro" id="IPR011990">
    <property type="entry name" value="TPR-like_helical_dom_sf"/>
</dbReference>
<dbReference type="FunFam" id="1.25.40.10:FF:000073">
    <property type="entry name" value="Pentatricopeptide repeat-containing protein chloroplastic"/>
    <property type="match status" value="1"/>
</dbReference>
<dbReference type="Pfam" id="PF20431">
    <property type="entry name" value="E_motif"/>
    <property type="match status" value="1"/>
</dbReference>
<dbReference type="FunFam" id="1.25.40.10:FF:000090">
    <property type="entry name" value="Pentatricopeptide repeat-containing protein, chloroplastic"/>
    <property type="match status" value="1"/>
</dbReference>
<comment type="caution">
    <text evidence="3">The sequence shown here is derived from an EMBL/GenBank/DDBJ whole genome shotgun (WGS) entry which is preliminary data.</text>
</comment>
<dbReference type="EMBL" id="CAKMRJ010004445">
    <property type="protein sequence ID" value="CAH1438538.1"/>
    <property type="molecule type" value="Genomic_DNA"/>
</dbReference>